<evidence type="ECO:0000259" key="7">
    <source>
        <dbReference type="Pfam" id="PF00350"/>
    </source>
</evidence>
<evidence type="ECO:0000256" key="2">
    <source>
        <dbReference type="ARBA" id="ARBA00022741"/>
    </source>
</evidence>
<dbReference type="InterPro" id="IPR027417">
    <property type="entry name" value="P-loop_NTPase"/>
</dbReference>
<keyword evidence="6" id="KW-0175">Coiled coil</keyword>
<dbReference type="AlphaFoldDB" id="A0A318QJ35"/>
<feature type="domain" description="Dynamin N-terminal" evidence="7">
    <location>
        <begin position="143"/>
        <end position="319"/>
    </location>
</feature>
<evidence type="ECO:0000313" key="8">
    <source>
        <dbReference type="EMBL" id="PYD77954.1"/>
    </source>
</evidence>
<accession>A0A318QJ35</accession>
<evidence type="ECO:0000256" key="3">
    <source>
        <dbReference type="ARBA" id="ARBA00022801"/>
    </source>
</evidence>
<evidence type="ECO:0000313" key="9">
    <source>
        <dbReference type="Proteomes" id="UP000247814"/>
    </source>
</evidence>
<dbReference type="Pfam" id="PF00350">
    <property type="entry name" value="Dynamin_N"/>
    <property type="match status" value="1"/>
</dbReference>
<dbReference type="EMBL" id="NKUA01000021">
    <property type="protein sequence ID" value="PYD77954.1"/>
    <property type="molecule type" value="Genomic_DNA"/>
</dbReference>
<evidence type="ECO:0000256" key="6">
    <source>
        <dbReference type="SAM" id="Coils"/>
    </source>
</evidence>
<reference evidence="8 9" key="1">
    <citation type="submission" date="2017-07" db="EMBL/GenBank/DDBJ databases">
        <title>A draft genome sequence of Komagataeibacter sucrofermentans LMG 18788.</title>
        <authorList>
            <person name="Skraban J."/>
            <person name="Cleenwerck I."/>
            <person name="Vandamme P."/>
            <person name="Trcek J."/>
        </authorList>
    </citation>
    <scope>NUCLEOTIDE SEQUENCE [LARGE SCALE GENOMIC DNA]</scope>
    <source>
        <strain evidence="8 9">LMG 18788</strain>
    </source>
</reference>
<dbReference type="Proteomes" id="UP000247814">
    <property type="component" value="Unassembled WGS sequence"/>
</dbReference>
<dbReference type="PANTHER" id="PTHR10465">
    <property type="entry name" value="TRANSMEMBRANE GTPASE FZO1"/>
    <property type="match status" value="1"/>
</dbReference>
<dbReference type="RefSeq" id="WP_110569956.1">
    <property type="nucleotide sequence ID" value="NZ_CP137149.1"/>
</dbReference>
<dbReference type="InterPro" id="IPR027094">
    <property type="entry name" value="Mitofusin_fam"/>
</dbReference>
<dbReference type="OrthoDB" id="8541181at2"/>
<comment type="caution">
    <text evidence="8">The sequence shown here is derived from an EMBL/GenBank/DDBJ whole genome shotgun (WGS) entry which is preliminary data.</text>
</comment>
<name>A0A318QJ35_9PROT</name>
<dbReference type="SUPFAM" id="SSF52540">
    <property type="entry name" value="P-loop containing nucleoside triphosphate hydrolases"/>
    <property type="match status" value="1"/>
</dbReference>
<evidence type="ECO:0000256" key="4">
    <source>
        <dbReference type="ARBA" id="ARBA00023134"/>
    </source>
</evidence>
<keyword evidence="9" id="KW-1185">Reference proteome</keyword>
<protein>
    <recommendedName>
        <fullName evidence="7">Dynamin N-terminal domain-containing protein</fullName>
    </recommendedName>
</protein>
<dbReference type="GO" id="GO:0005525">
    <property type="term" value="F:GTP binding"/>
    <property type="evidence" value="ECO:0007669"/>
    <property type="project" value="UniProtKB-KW"/>
</dbReference>
<dbReference type="Gene3D" id="3.40.50.300">
    <property type="entry name" value="P-loop containing nucleotide triphosphate hydrolases"/>
    <property type="match status" value="1"/>
</dbReference>
<keyword evidence="5" id="KW-0472">Membrane</keyword>
<comment type="subcellular location">
    <subcellularLocation>
        <location evidence="1">Membrane</location>
    </subcellularLocation>
</comment>
<dbReference type="PANTHER" id="PTHR10465:SF0">
    <property type="entry name" value="SARCALUMENIN"/>
    <property type="match status" value="1"/>
</dbReference>
<proteinExistence type="predicted"/>
<dbReference type="GO" id="GO:0003924">
    <property type="term" value="F:GTPase activity"/>
    <property type="evidence" value="ECO:0007669"/>
    <property type="project" value="InterPro"/>
</dbReference>
<dbReference type="InterPro" id="IPR045063">
    <property type="entry name" value="Dynamin_N"/>
</dbReference>
<keyword evidence="3" id="KW-0378">Hydrolase</keyword>
<organism evidence="8 9">
    <name type="scientific">Komagataeibacter sucrofermentans</name>
    <dbReference type="NCBI Taxonomy" id="1053551"/>
    <lineage>
        <taxon>Bacteria</taxon>
        <taxon>Pseudomonadati</taxon>
        <taxon>Pseudomonadota</taxon>
        <taxon>Alphaproteobacteria</taxon>
        <taxon>Acetobacterales</taxon>
        <taxon>Acetobacteraceae</taxon>
        <taxon>Komagataeibacter</taxon>
    </lineage>
</organism>
<keyword evidence="4" id="KW-0342">GTP-binding</keyword>
<dbReference type="GO" id="GO:0008053">
    <property type="term" value="P:mitochondrial fusion"/>
    <property type="evidence" value="ECO:0007669"/>
    <property type="project" value="TreeGrafter"/>
</dbReference>
<evidence type="ECO:0000256" key="1">
    <source>
        <dbReference type="ARBA" id="ARBA00004370"/>
    </source>
</evidence>
<evidence type="ECO:0000256" key="5">
    <source>
        <dbReference type="ARBA" id="ARBA00023136"/>
    </source>
</evidence>
<feature type="coiled-coil region" evidence="6">
    <location>
        <begin position="696"/>
        <end position="744"/>
    </location>
</feature>
<keyword evidence="2" id="KW-0547">Nucleotide-binding</keyword>
<dbReference type="GO" id="GO:0016020">
    <property type="term" value="C:membrane"/>
    <property type="evidence" value="ECO:0007669"/>
    <property type="project" value="UniProtKB-SubCell"/>
</dbReference>
<gene>
    <name evidence="8" type="ORF">CFR77_13210</name>
</gene>
<sequence>MIDVSLVYDPISPENRSITVNGITLDARSPLSALSKKMLQSWIGNLPEELEKQFNGDKSIRLTFTGTKSDQEDVAQMVEAANKRGFRIKVVRYETMSGPEEQFSEFRQWLDEQCGKPFFEQLLKDNPDKKAKLDEALGDRFDVYVIATMSSGKSTLINAFLHRELMPSANEATTAVITEIMNAQKTGYSGGAYEGVPGESDAKEIFRSGDVTLAEMQEWNRDERVQTISIKGPLPFVLQEKDLNVVLTDTPGPNNSRDERHRITTMQKIGDDKKKPLILYVLNAQQLGINDDKNLLVEIGKVIKSDPQARDRFLFVLNKADAFDSQKEGNIDAILGKCRRYLEETGIESPFIYPISARLARLARQDVNTLSYQDEGDLFALKRQFLPNPDRNWEGIDFNDKVPTTFSMPVEENDELVRRSGMAALEAAIKGYARKYNYPFRLQRVASVARDVLDIAKGAEQFRQVIADKKTDIQKFRRVCDQLRKQSSKVWESQSVLEDLKEFERIPRSFIEKIQEKKIEREEVFGSIREELAGLTEFSTVSKVLSEAQVKVEQCFDQYVAFLNKLLIESLDDIEANLESFYAQKIKNMFSDIDEETIARPILGGLQNIALNMNLGLSSYEVIKEARKVSTSKWWNPFSWGDMEVVHDIKVEDADSIWQNRRKFISKTFSNVTDEAERRTILDRTHYVQLYVGRVKKLLPEKMKQLSNEIAQYENNAQASDRAMAEAEERLSEIGAVRERLEQILNGSADIAKA</sequence>